<dbReference type="GO" id="GO:0016787">
    <property type="term" value="F:hydrolase activity"/>
    <property type="evidence" value="ECO:0007669"/>
    <property type="project" value="UniProtKB-KW"/>
</dbReference>
<keyword evidence="5" id="KW-1185">Reference proteome</keyword>
<dbReference type="Gene3D" id="2.40.160.50">
    <property type="entry name" value="membrane protein fhac: a member of the omp85/tpsb transporter family"/>
    <property type="match status" value="1"/>
</dbReference>
<reference evidence="5" key="1">
    <citation type="submission" date="2016-10" db="EMBL/GenBank/DDBJ databases">
        <authorList>
            <person name="Varghese N."/>
            <person name="Submissions S."/>
        </authorList>
    </citation>
    <scope>NUCLEOTIDE SEQUENCE [LARGE SCALE GENOMIC DNA]</scope>
    <source>
        <strain evidence="5">SUR2</strain>
    </source>
</reference>
<dbReference type="InterPro" id="IPR051558">
    <property type="entry name" value="Metallophosphoesterase_PAP"/>
</dbReference>
<accession>A0A1K2IUM0</accession>
<proteinExistence type="predicted"/>
<gene>
    <name evidence="4" type="ORF">SAMN05216324_11642</name>
</gene>
<dbReference type="PROSITE" id="PS51257">
    <property type="entry name" value="PROKAR_LIPOPROTEIN"/>
    <property type="match status" value="1"/>
</dbReference>
<dbReference type="InterPro" id="IPR004843">
    <property type="entry name" value="Calcineurin-like_PHP"/>
</dbReference>
<evidence type="ECO:0000256" key="1">
    <source>
        <dbReference type="ARBA" id="ARBA00022729"/>
    </source>
</evidence>
<dbReference type="OrthoDB" id="333971at2"/>
<name>A0A1K2IUM0_9FLAO</name>
<dbReference type="InterPro" id="IPR029052">
    <property type="entry name" value="Metallo-depent_PP-like"/>
</dbReference>
<keyword evidence="1" id="KW-0732">Signal</keyword>
<dbReference type="Proteomes" id="UP000182034">
    <property type="component" value="Unassembled WGS sequence"/>
</dbReference>
<keyword evidence="2" id="KW-0378">Hydrolase</keyword>
<dbReference type="Pfam" id="PF00149">
    <property type="entry name" value="Metallophos"/>
    <property type="match status" value="1"/>
</dbReference>
<dbReference type="STRING" id="1612149.SAMN05216324_11642"/>
<dbReference type="PANTHER" id="PTHR10161:SF14">
    <property type="entry name" value="TARTRATE-RESISTANT ACID PHOSPHATASE TYPE 5"/>
    <property type="match status" value="1"/>
</dbReference>
<feature type="domain" description="Calcineurin-like phosphoesterase" evidence="3">
    <location>
        <begin position="53"/>
        <end position="249"/>
    </location>
</feature>
<dbReference type="SUPFAM" id="SSF56300">
    <property type="entry name" value="Metallo-dependent phosphatases"/>
    <property type="match status" value="1"/>
</dbReference>
<evidence type="ECO:0000259" key="3">
    <source>
        <dbReference type="Pfam" id="PF00149"/>
    </source>
</evidence>
<sequence length="1237" mass="142122">MNLSLKNHLKKIPIILRLLLFAGLVYSCATYNVKKGKNLFEVKNSDIKSENDFKIFLIGDAGNADEVQAQNTLNLLKNKLDSADEKSMLIFLGDNIYPSGMPKESDKDYALAKQKLENQLSITKNFKGKTLVIPGNHDWYHGLEGLKAQEDFVKSYLNDKKSFLPKNSCPIDDINLTKDIKLIVIDTEWALVNWDQYPGINKNCNIKTREDLFTEFKDLVNKNQDKRIIVALHHPIISSGTHAGYTSPKSHLYPLKGKVPVPGVASLINVLRSSSGASLEDINNQHYADLANRLKSIVQEKENVIFVSGHDHNLQYHEQRNIRQIVSGAGSKTDPATIAEKSDFSYGGNGFAILNMRKDQSSDVEFFSTKDNKFQKLSHISVVSKPDLFINNYPTSFPPTVSSTIYPKKLTEKGKFYTWLWGKHYRNYYGMPIEAPTTNISELDGGYTPFREGGGNQSNSLRLKSKDGQEFVMRGVKKSAVRFLNNMAFKKSTFGNELNNTFPEKFLLDFYTTNHPFTPFSVGNMADKINIFHSNPRLFYIPKQQGLGEFNIHYGDEMYMIEERFSSDPKTLESLDNAKDILSTDDVLKNFTKNYKYSVDQESYIRARIFDMLIGDWDRHSDQWKWAEYQDGDKVIYKPIARDRDQAFSKYDGAAFKIIMNVPAIRHMKTFKDDIKNVKWMNMEPYPLDLVFLKGSTEEDWIAQAKYIQEHLTDKDIDEAFNNIPKEVKDETIADIQRKLKLRKTKLQDYATRYFDVLQEKVPLAGTVNPDKFVITKNENSVEVKQYKLDKNKENPELVFEKTYNDSKTKELWIYGLEDDDIYEVSGDGRPKMNIRLIGGYNHDVYNVANGSKVKIYDFKSQKNTYTGSGAKHISDDYDVNTYNYKHPKYNFVAGYPNADYNPDDGLIIGVLANYTVNNFIRDPYTQKHSLKANFYTATGGFNLVYKGIFKKAISDWDFNLDASFTTPRFSENFFGLSNENEYDEENVEREYNRARISKINFAPSISKKSWMNLENKFQLTFENNKVQRNGDRFVDQSPDVRPEVFNSQQFAGANYTFSFKNLDNNAFPTLGLEFFVNADWKTNLSNFDKNFLTLNGTLTIDHRLDKRGNFVFANSSNVMWINNNNFEFYQAAAIGGNNGMRAFRNDRFSGRSYFTNNSEIRWDFGRIRNTIIPANMGILVGYDIGRVWNDNEYSNRWHQSAGVGFWISVVEMFSARLNYFYGSDGGRISGGVGMTF</sequence>
<protein>
    <submittedName>
        <fullName evidence="4">Calcineurin-like phosphoesterase</fullName>
    </submittedName>
</protein>
<evidence type="ECO:0000313" key="5">
    <source>
        <dbReference type="Proteomes" id="UP000182034"/>
    </source>
</evidence>
<dbReference type="Gene3D" id="3.60.21.10">
    <property type="match status" value="1"/>
</dbReference>
<organism evidence="4 5">
    <name type="scientific">Chryseobacterium limigenitum</name>
    <dbReference type="NCBI Taxonomy" id="1612149"/>
    <lineage>
        <taxon>Bacteria</taxon>
        <taxon>Pseudomonadati</taxon>
        <taxon>Bacteroidota</taxon>
        <taxon>Flavobacteriia</taxon>
        <taxon>Flavobacteriales</taxon>
        <taxon>Weeksellaceae</taxon>
        <taxon>Chryseobacterium group</taxon>
        <taxon>Chryseobacterium</taxon>
    </lineage>
</organism>
<dbReference type="PANTHER" id="PTHR10161">
    <property type="entry name" value="TARTRATE-RESISTANT ACID PHOSPHATASE TYPE 5"/>
    <property type="match status" value="1"/>
</dbReference>
<dbReference type="EMBL" id="FPKW01000016">
    <property type="protein sequence ID" value="SFZ96132.1"/>
    <property type="molecule type" value="Genomic_DNA"/>
</dbReference>
<evidence type="ECO:0000313" key="4">
    <source>
        <dbReference type="EMBL" id="SFZ96132.1"/>
    </source>
</evidence>
<evidence type="ECO:0000256" key="2">
    <source>
        <dbReference type="ARBA" id="ARBA00022801"/>
    </source>
</evidence>
<dbReference type="AlphaFoldDB" id="A0A1K2IUM0"/>